<dbReference type="KEGG" id="nwi:Nwi_0686"/>
<dbReference type="PANTHER" id="PTHR30466">
    <property type="entry name" value="FLAVIN REDUCTASE"/>
    <property type="match status" value="1"/>
</dbReference>
<dbReference type="EMBL" id="CP000115">
    <property type="protein sequence ID" value="ABA03952.1"/>
    <property type="molecule type" value="Genomic_DNA"/>
</dbReference>
<evidence type="ECO:0000313" key="4">
    <source>
        <dbReference type="EMBL" id="ABA03952.1"/>
    </source>
</evidence>
<dbReference type="OrthoDB" id="9792858at2"/>
<evidence type="ECO:0000256" key="2">
    <source>
        <dbReference type="ARBA" id="ARBA00023002"/>
    </source>
</evidence>
<dbReference type="STRING" id="323098.Nwi_0686"/>
<dbReference type="GO" id="GO:0010181">
    <property type="term" value="F:FMN binding"/>
    <property type="evidence" value="ECO:0007669"/>
    <property type="project" value="InterPro"/>
</dbReference>
<comment type="similarity">
    <text evidence="1">Belongs to the non-flavoprotein flavin reductase family.</text>
</comment>
<dbReference type="Proteomes" id="UP000002531">
    <property type="component" value="Chromosome"/>
</dbReference>
<dbReference type="SMART" id="SM00903">
    <property type="entry name" value="Flavin_Reduct"/>
    <property type="match status" value="1"/>
</dbReference>
<feature type="domain" description="Flavin reductase like" evidence="3">
    <location>
        <begin position="23"/>
        <end position="170"/>
    </location>
</feature>
<protein>
    <submittedName>
        <fullName evidence="4">Flavin reductase-like, FMN-binding protein</fullName>
    </submittedName>
</protein>
<name>Q3SUT9_NITWN</name>
<organism evidence="4 5">
    <name type="scientific">Nitrobacter winogradskyi (strain ATCC 25391 / DSM 10237 / CIP 104748 / NCIMB 11846 / Nb-255)</name>
    <dbReference type="NCBI Taxonomy" id="323098"/>
    <lineage>
        <taxon>Bacteria</taxon>
        <taxon>Pseudomonadati</taxon>
        <taxon>Pseudomonadota</taxon>
        <taxon>Alphaproteobacteria</taxon>
        <taxon>Hyphomicrobiales</taxon>
        <taxon>Nitrobacteraceae</taxon>
        <taxon>Nitrobacter</taxon>
    </lineage>
</organism>
<dbReference type="SUPFAM" id="SSF50475">
    <property type="entry name" value="FMN-binding split barrel"/>
    <property type="match status" value="1"/>
</dbReference>
<dbReference type="HOGENOM" id="CLU_059021_2_1_5"/>
<dbReference type="InterPro" id="IPR012349">
    <property type="entry name" value="Split_barrel_FMN-bd"/>
</dbReference>
<dbReference type="InterPro" id="IPR050268">
    <property type="entry name" value="NADH-dep_flavin_reductase"/>
</dbReference>
<dbReference type="AlphaFoldDB" id="Q3SUT9"/>
<evidence type="ECO:0000259" key="3">
    <source>
        <dbReference type="SMART" id="SM00903"/>
    </source>
</evidence>
<accession>Q3SUT9</accession>
<reference evidence="4 5" key="1">
    <citation type="journal article" date="2006" name="Appl. Environ. Microbiol.">
        <title>Genome sequence of the chemolithoautotrophic nitrite-oxidizing bacterium Nitrobacter winogradskyi Nb-255.</title>
        <authorList>
            <person name="Starkenburg S.R."/>
            <person name="Chain P.S."/>
            <person name="Sayavedra-Soto L.A."/>
            <person name="Hauser L."/>
            <person name="Land M.L."/>
            <person name="Larimer F.W."/>
            <person name="Malfatti S.A."/>
            <person name="Klotz M.G."/>
            <person name="Bottomley P.J."/>
            <person name="Arp D.J."/>
            <person name="Hickey W.J."/>
        </authorList>
    </citation>
    <scope>NUCLEOTIDE SEQUENCE [LARGE SCALE GENOMIC DNA]</scope>
    <source>
        <strain evidence="5">ATCC 25391 / DSM 10237 / CIP 104748 / NCIMB 11846 / Nb-255</strain>
    </source>
</reference>
<dbReference type="eggNOG" id="COG1853">
    <property type="taxonomic scope" value="Bacteria"/>
</dbReference>
<gene>
    <name evidence="4" type="ordered locus">Nwi_0686</name>
</gene>
<keyword evidence="5" id="KW-1185">Reference proteome</keyword>
<sequence>MNLAVRDISRGREIGSGEFRNAMRHLAGGVSVITAGRGDDISGMTVTSVASLAIEPATLTVAINRKASTLPLLLRYGAFGVNILTGGQAGIAERFTGKDGHKGAARFAGSSWTTGAFGVPLLKDALVAITCELEETIERHSHVIALGRVVHLAASEGDSSLAYWRGDYLAIERISGISRTAGGPLPTVHASDE</sequence>
<dbReference type="PANTHER" id="PTHR30466:SF11">
    <property type="entry name" value="FLAVIN-DEPENDENT MONOOXYGENASE, REDUCTASE SUBUNIT HSAB"/>
    <property type="match status" value="1"/>
</dbReference>
<proteinExistence type="inferred from homology"/>
<dbReference type="GO" id="GO:0042602">
    <property type="term" value="F:riboflavin reductase (NADPH) activity"/>
    <property type="evidence" value="ECO:0007669"/>
    <property type="project" value="TreeGrafter"/>
</dbReference>
<keyword evidence="2" id="KW-0560">Oxidoreductase</keyword>
<dbReference type="InterPro" id="IPR002563">
    <property type="entry name" value="Flavin_Rdtase-like_dom"/>
</dbReference>
<dbReference type="Pfam" id="PF01613">
    <property type="entry name" value="Flavin_Reduct"/>
    <property type="match status" value="1"/>
</dbReference>
<evidence type="ECO:0000256" key="1">
    <source>
        <dbReference type="ARBA" id="ARBA00008898"/>
    </source>
</evidence>
<evidence type="ECO:0000313" key="5">
    <source>
        <dbReference type="Proteomes" id="UP000002531"/>
    </source>
</evidence>
<dbReference type="RefSeq" id="WP_011314008.1">
    <property type="nucleotide sequence ID" value="NC_007406.1"/>
</dbReference>
<dbReference type="Gene3D" id="2.30.110.10">
    <property type="entry name" value="Electron Transport, Fmn-binding Protein, Chain A"/>
    <property type="match status" value="1"/>
</dbReference>